<dbReference type="InterPro" id="IPR012669">
    <property type="entry name" value="Pectate_lyase"/>
</dbReference>
<dbReference type="GO" id="GO:0016829">
    <property type="term" value="F:lyase activity"/>
    <property type="evidence" value="ECO:0007669"/>
    <property type="project" value="UniProtKB-KW"/>
</dbReference>
<name>A0A380S786_FIBSU</name>
<evidence type="ECO:0000313" key="3">
    <source>
        <dbReference type="EMBL" id="SUQ25722.1"/>
    </source>
</evidence>
<dbReference type="InterPro" id="IPR005084">
    <property type="entry name" value="CBM6"/>
</dbReference>
<dbReference type="EMBL" id="UHJL01000004">
    <property type="protein sequence ID" value="SUQ25722.1"/>
    <property type="molecule type" value="Genomic_DNA"/>
</dbReference>
<sequence length="574" mass="63461">MKNFGFGNYKFFVAAMSVASFSFAASYTPPSTAVSKINSYRGYSELTSAASGMDIDQYTYNMTTWQIANGGFYKAMADKYKSAYGGGQKSEWRAQGGADLGTIDNNATIQEMRLLAVRYKETTNNNYKSAFKTSFNKAVNFLLIMQRSKGGLPQVWPKRGNYSDQITLNDNAMIRAMVTMMDIANKTSPFDSDIIDDATRSKMKSALDKAVDYLLKAQIVNDGKVTVWCAQHDTNSLAPVGARAYELPSKSGNESMGVVWFLMNWPDQNEAIQKAVKGAIAWYKKNKLKDKAFSKTAGVVDKAGSSLWFRFYEVNNDNYFFCDRDGASTKTQDFMKISEERRKGYQWAGDYGSAILGTENAYLEALAKMDDNYVPPPPAPAMCGNDTCKTYIDGVDFIDIQGVKETTNTGFVGEGYANVDNSTGSYVTYGVTAFKEGKYTLFISFANGGGSARGFSVSAGDKTLLADGSMESTAAWTTWKMQSIEIELPMGYSELKFTSLSKDGMANIDYIGWMNDDLKVGEVEVPRSSIEAIRAIRKAQQDNRYFVDFGGNNNSAGAYFKRGINTFRVNGKMR</sequence>
<dbReference type="Gene3D" id="2.60.120.260">
    <property type="entry name" value="Galactose-binding domain-like"/>
    <property type="match status" value="1"/>
</dbReference>
<dbReference type="SUPFAM" id="SSF81853">
    <property type="entry name" value="Family 10 polysaccharide lyase"/>
    <property type="match status" value="1"/>
</dbReference>
<feature type="chain" id="PRO_5017053601" evidence="1">
    <location>
        <begin position="25"/>
        <end position="574"/>
    </location>
</feature>
<dbReference type="Gene3D" id="1.50.10.20">
    <property type="match status" value="1"/>
</dbReference>
<dbReference type="Proteomes" id="UP000255423">
    <property type="component" value="Unassembled WGS sequence"/>
</dbReference>
<dbReference type="Pfam" id="PF09492">
    <property type="entry name" value="Pec_lyase"/>
    <property type="match status" value="1"/>
</dbReference>
<dbReference type="SUPFAM" id="SSF49785">
    <property type="entry name" value="Galactose-binding domain-like"/>
    <property type="match status" value="1"/>
</dbReference>
<protein>
    <submittedName>
        <fullName evidence="3">Pectate lyase, PelA/Pel-15E family</fullName>
    </submittedName>
</protein>
<dbReference type="Pfam" id="PF03422">
    <property type="entry name" value="CBM_6"/>
    <property type="match status" value="1"/>
</dbReference>
<dbReference type="InterPro" id="IPR008979">
    <property type="entry name" value="Galactose-bd-like_sf"/>
</dbReference>
<reference evidence="3 4" key="1">
    <citation type="submission" date="2017-08" db="EMBL/GenBank/DDBJ databases">
        <authorList>
            <person name="de Groot N.N."/>
        </authorList>
    </citation>
    <scope>NUCLEOTIDE SEQUENCE [LARGE SCALE GENOMIC DNA]</scope>
    <source>
        <strain evidence="3 4">HM2</strain>
    </source>
</reference>
<dbReference type="GO" id="GO:0030246">
    <property type="term" value="F:carbohydrate binding"/>
    <property type="evidence" value="ECO:0007669"/>
    <property type="project" value="InterPro"/>
</dbReference>
<gene>
    <name evidence="3" type="ORF">SAMN05661053_2514</name>
</gene>
<evidence type="ECO:0000256" key="1">
    <source>
        <dbReference type="SAM" id="SignalP"/>
    </source>
</evidence>
<feature type="domain" description="CBM6" evidence="2">
    <location>
        <begin position="390"/>
        <end position="514"/>
    </location>
</feature>
<proteinExistence type="predicted"/>
<evidence type="ECO:0000313" key="4">
    <source>
        <dbReference type="Proteomes" id="UP000255423"/>
    </source>
</evidence>
<accession>A0A380S786</accession>
<evidence type="ECO:0000259" key="2">
    <source>
        <dbReference type="PROSITE" id="PS51175"/>
    </source>
</evidence>
<keyword evidence="1" id="KW-0732">Signal</keyword>
<dbReference type="NCBIfam" id="TIGR02474">
    <property type="entry name" value="pec_lyase"/>
    <property type="match status" value="1"/>
</dbReference>
<dbReference type="PROSITE" id="PS51175">
    <property type="entry name" value="CBM6"/>
    <property type="match status" value="1"/>
</dbReference>
<dbReference type="RefSeq" id="WP_109573408.1">
    <property type="nucleotide sequence ID" value="NZ_UHJL01000004.1"/>
</dbReference>
<organism evidence="3 4">
    <name type="scientific">Fibrobacter succinogenes</name>
    <name type="common">Bacteroides succinogenes</name>
    <dbReference type="NCBI Taxonomy" id="833"/>
    <lineage>
        <taxon>Bacteria</taxon>
        <taxon>Pseudomonadati</taxon>
        <taxon>Fibrobacterota</taxon>
        <taxon>Fibrobacteria</taxon>
        <taxon>Fibrobacterales</taxon>
        <taxon>Fibrobacteraceae</taxon>
        <taxon>Fibrobacter</taxon>
    </lineage>
</organism>
<dbReference type="AlphaFoldDB" id="A0A380S786"/>
<feature type="signal peptide" evidence="1">
    <location>
        <begin position="1"/>
        <end position="24"/>
    </location>
</feature>
<keyword evidence="3" id="KW-0456">Lyase</keyword>